<dbReference type="Proteomes" id="UP000250235">
    <property type="component" value="Unassembled WGS sequence"/>
</dbReference>
<feature type="transmembrane region" description="Helical" evidence="2">
    <location>
        <begin position="66"/>
        <end position="86"/>
    </location>
</feature>
<name>A0A2Z7BN41_9LAMI</name>
<proteinExistence type="predicted"/>
<sequence>MSGVMSVNPATAHIGSHTALTSTPSALNHRSARAWFQLVVPTSPIPVPILPVGHIVPAVDKSSEKVLAWLYFVSFVFNASTGYLAFSTLTNESRIWSWTGLAYLPQSTEKRRVLETPVGARHKCQRGLNGARDDPADEYIPTGDEDV</sequence>
<keyword evidence="2" id="KW-0812">Transmembrane</keyword>
<evidence type="ECO:0000256" key="1">
    <source>
        <dbReference type="SAM" id="MobiDB-lite"/>
    </source>
</evidence>
<evidence type="ECO:0000313" key="4">
    <source>
        <dbReference type="Proteomes" id="UP000250235"/>
    </source>
</evidence>
<reference evidence="3 4" key="1">
    <citation type="journal article" date="2015" name="Proc. Natl. Acad. Sci. U.S.A.">
        <title>The resurrection genome of Boea hygrometrica: A blueprint for survival of dehydration.</title>
        <authorList>
            <person name="Xiao L."/>
            <person name="Yang G."/>
            <person name="Zhang L."/>
            <person name="Yang X."/>
            <person name="Zhao S."/>
            <person name="Ji Z."/>
            <person name="Zhou Q."/>
            <person name="Hu M."/>
            <person name="Wang Y."/>
            <person name="Chen M."/>
            <person name="Xu Y."/>
            <person name="Jin H."/>
            <person name="Xiao X."/>
            <person name="Hu G."/>
            <person name="Bao F."/>
            <person name="Hu Y."/>
            <person name="Wan P."/>
            <person name="Li L."/>
            <person name="Deng X."/>
            <person name="Kuang T."/>
            <person name="Xiang C."/>
            <person name="Zhu J.K."/>
            <person name="Oliver M.J."/>
            <person name="He Y."/>
        </authorList>
    </citation>
    <scope>NUCLEOTIDE SEQUENCE [LARGE SCALE GENOMIC DNA]</scope>
    <source>
        <strain evidence="4">cv. XS01</strain>
    </source>
</reference>
<feature type="region of interest" description="Disordered" evidence="1">
    <location>
        <begin position="125"/>
        <end position="147"/>
    </location>
</feature>
<evidence type="ECO:0000313" key="3">
    <source>
        <dbReference type="EMBL" id="KZV33376.1"/>
    </source>
</evidence>
<gene>
    <name evidence="3" type="ORF">F511_13181</name>
</gene>
<protein>
    <submittedName>
        <fullName evidence="3">Uncharacterized protein</fullName>
    </submittedName>
</protein>
<organism evidence="3 4">
    <name type="scientific">Dorcoceras hygrometricum</name>
    <dbReference type="NCBI Taxonomy" id="472368"/>
    <lineage>
        <taxon>Eukaryota</taxon>
        <taxon>Viridiplantae</taxon>
        <taxon>Streptophyta</taxon>
        <taxon>Embryophyta</taxon>
        <taxon>Tracheophyta</taxon>
        <taxon>Spermatophyta</taxon>
        <taxon>Magnoliopsida</taxon>
        <taxon>eudicotyledons</taxon>
        <taxon>Gunneridae</taxon>
        <taxon>Pentapetalae</taxon>
        <taxon>asterids</taxon>
        <taxon>lamiids</taxon>
        <taxon>Lamiales</taxon>
        <taxon>Gesneriaceae</taxon>
        <taxon>Didymocarpoideae</taxon>
        <taxon>Trichosporeae</taxon>
        <taxon>Loxocarpinae</taxon>
        <taxon>Dorcoceras</taxon>
    </lineage>
</organism>
<evidence type="ECO:0000256" key="2">
    <source>
        <dbReference type="SAM" id="Phobius"/>
    </source>
</evidence>
<keyword evidence="4" id="KW-1185">Reference proteome</keyword>
<keyword evidence="2" id="KW-0472">Membrane</keyword>
<dbReference type="AlphaFoldDB" id="A0A2Z7BN41"/>
<dbReference type="EMBL" id="KV005842">
    <property type="protein sequence ID" value="KZV33376.1"/>
    <property type="molecule type" value="Genomic_DNA"/>
</dbReference>
<accession>A0A2Z7BN41</accession>
<keyword evidence="2" id="KW-1133">Transmembrane helix</keyword>